<gene>
    <name evidence="1" type="ORF">COV41_02645</name>
</gene>
<dbReference type="AlphaFoldDB" id="A0A2H0PUP9"/>
<evidence type="ECO:0000313" key="1">
    <source>
        <dbReference type="EMBL" id="PIR25783.1"/>
    </source>
</evidence>
<comment type="caution">
    <text evidence="1">The sequence shown here is derived from an EMBL/GenBank/DDBJ whole genome shotgun (WGS) entry which is preliminary data.</text>
</comment>
<evidence type="ECO:0008006" key="3">
    <source>
        <dbReference type="Google" id="ProtNLM"/>
    </source>
</evidence>
<sequence length="59" mass="7203">ILKKFFENVPKTRIKFNMFIPYELDRYLSYLSKKNRIPKSEVVRKLLQDKMRTDGEYSS</sequence>
<reference evidence="1 2" key="1">
    <citation type="submission" date="2017-09" db="EMBL/GenBank/DDBJ databases">
        <title>Depth-based differentiation of microbial function through sediment-hosted aquifers and enrichment of novel symbionts in the deep terrestrial subsurface.</title>
        <authorList>
            <person name="Probst A.J."/>
            <person name="Ladd B."/>
            <person name="Jarett J.K."/>
            <person name="Geller-Mcgrath D.E."/>
            <person name="Sieber C.M."/>
            <person name="Emerson J.B."/>
            <person name="Anantharaman K."/>
            <person name="Thomas B.C."/>
            <person name="Malmstrom R."/>
            <person name="Stieglmeier M."/>
            <person name="Klingl A."/>
            <person name="Woyke T."/>
            <person name="Ryan C.M."/>
            <person name="Banfield J.F."/>
        </authorList>
    </citation>
    <scope>NUCLEOTIDE SEQUENCE [LARGE SCALE GENOMIC DNA]</scope>
    <source>
        <strain evidence="1">CG11_big_fil_rev_8_21_14_0_20_43_10</strain>
    </source>
</reference>
<proteinExistence type="predicted"/>
<name>A0A2H0PUP9_9BACT</name>
<organism evidence="1 2">
    <name type="scientific">Candidatus Brennerbacteria bacterium CG11_big_fil_rev_8_21_14_0_20_43_10</name>
    <dbReference type="NCBI Taxonomy" id="1974523"/>
    <lineage>
        <taxon>Bacteria</taxon>
        <taxon>Candidatus Brenneribacteriota</taxon>
    </lineage>
</organism>
<dbReference type="EMBL" id="PCXE01000052">
    <property type="protein sequence ID" value="PIR25783.1"/>
    <property type="molecule type" value="Genomic_DNA"/>
</dbReference>
<accession>A0A2H0PUP9</accession>
<dbReference type="Proteomes" id="UP000236846">
    <property type="component" value="Unassembled WGS sequence"/>
</dbReference>
<protein>
    <recommendedName>
        <fullName evidence="3">Ribbon-helix-helix protein CopG domain-containing protein</fullName>
    </recommendedName>
</protein>
<evidence type="ECO:0000313" key="2">
    <source>
        <dbReference type="Proteomes" id="UP000236846"/>
    </source>
</evidence>
<feature type="non-terminal residue" evidence="1">
    <location>
        <position position="1"/>
    </location>
</feature>